<evidence type="ECO:0000313" key="2">
    <source>
        <dbReference type="EMBL" id="VAW43347.1"/>
    </source>
</evidence>
<protein>
    <submittedName>
        <fullName evidence="2">Uncharacterized protein</fullName>
    </submittedName>
</protein>
<evidence type="ECO:0000256" key="1">
    <source>
        <dbReference type="SAM" id="Phobius"/>
    </source>
</evidence>
<keyword evidence="1" id="KW-1133">Transmembrane helix</keyword>
<name>A0A3B0VY49_9ZZZZ</name>
<accession>A0A3B0VY49</accession>
<reference evidence="2" key="1">
    <citation type="submission" date="2018-06" db="EMBL/GenBank/DDBJ databases">
        <authorList>
            <person name="Zhirakovskaya E."/>
        </authorList>
    </citation>
    <scope>NUCLEOTIDE SEQUENCE</scope>
</reference>
<dbReference type="EMBL" id="UOEU01001067">
    <property type="protein sequence ID" value="VAW43347.1"/>
    <property type="molecule type" value="Genomic_DNA"/>
</dbReference>
<keyword evidence="1" id="KW-0472">Membrane</keyword>
<feature type="transmembrane region" description="Helical" evidence="1">
    <location>
        <begin position="12"/>
        <end position="33"/>
    </location>
</feature>
<proteinExistence type="predicted"/>
<sequence length="43" mass="5062">MRTVLHGTHLRMLSPQLAVQMSLYLFSTLYPLAFHKEVYDEHS</sequence>
<gene>
    <name evidence="2" type="ORF">MNBD_CHLOROFLEXI01-1520</name>
</gene>
<dbReference type="AlphaFoldDB" id="A0A3B0VY49"/>
<keyword evidence="1" id="KW-0812">Transmembrane</keyword>
<organism evidence="2">
    <name type="scientific">hydrothermal vent metagenome</name>
    <dbReference type="NCBI Taxonomy" id="652676"/>
    <lineage>
        <taxon>unclassified sequences</taxon>
        <taxon>metagenomes</taxon>
        <taxon>ecological metagenomes</taxon>
    </lineage>
</organism>